<dbReference type="InterPro" id="IPR013784">
    <property type="entry name" value="Carb-bd-like_fold"/>
</dbReference>
<accession>A0A511ZDU7</accession>
<dbReference type="STRING" id="582851.GCA_900162665_02594"/>
<dbReference type="AlphaFoldDB" id="A0A511ZDU7"/>
<evidence type="ECO:0000256" key="1">
    <source>
        <dbReference type="SAM" id="Phobius"/>
    </source>
</evidence>
<dbReference type="RefSeq" id="WP_186813514.1">
    <property type="nucleotide sequence ID" value="NZ_BJYM01000001.1"/>
</dbReference>
<dbReference type="Proteomes" id="UP000321558">
    <property type="component" value="Unassembled WGS sequence"/>
</dbReference>
<dbReference type="Gene3D" id="2.60.40.1120">
    <property type="entry name" value="Carboxypeptidase-like, regulatory domain"/>
    <property type="match status" value="1"/>
</dbReference>
<dbReference type="InterPro" id="IPR013783">
    <property type="entry name" value="Ig-like_fold"/>
</dbReference>
<keyword evidence="3" id="KW-1185">Reference proteome</keyword>
<gene>
    <name evidence="2" type="ORF">OSO01_03660</name>
</gene>
<evidence type="ECO:0000313" key="3">
    <source>
        <dbReference type="Proteomes" id="UP000321558"/>
    </source>
</evidence>
<dbReference type="GO" id="GO:0030246">
    <property type="term" value="F:carbohydrate binding"/>
    <property type="evidence" value="ECO:0007669"/>
    <property type="project" value="InterPro"/>
</dbReference>
<name>A0A511ZDU7_9BACI</name>
<dbReference type="Gene3D" id="2.60.40.10">
    <property type="entry name" value="Immunoglobulins"/>
    <property type="match status" value="1"/>
</dbReference>
<dbReference type="EMBL" id="BJYM01000001">
    <property type="protein sequence ID" value="GEN85627.1"/>
    <property type="molecule type" value="Genomic_DNA"/>
</dbReference>
<protein>
    <recommendedName>
        <fullName evidence="4">Carboxypeptidase regulatory-like domain-containing protein</fullName>
    </recommendedName>
</protein>
<reference evidence="2 3" key="1">
    <citation type="submission" date="2019-07" db="EMBL/GenBank/DDBJ databases">
        <title>Whole genome shotgun sequence of Oceanobacillus sojae NBRC 105379.</title>
        <authorList>
            <person name="Hosoyama A."/>
            <person name="Uohara A."/>
            <person name="Ohji S."/>
            <person name="Ichikawa N."/>
        </authorList>
    </citation>
    <scope>NUCLEOTIDE SEQUENCE [LARGE SCALE GENOMIC DNA]</scope>
    <source>
        <strain evidence="2 3">NBRC 105379</strain>
    </source>
</reference>
<dbReference type="SUPFAM" id="SSF49452">
    <property type="entry name" value="Starch-binding domain-like"/>
    <property type="match status" value="1"/>
</dbReference>
<feature type="transmembrane region" description="Helical" evidence="1">
    <location>
        <begin position="12"/>
        <end position="30"/>
    </location>
</feature>
<evidence type="ECO:0008006" key="4">
    <source>
        <dbReference type="Google" id="ProtNLM"/>
    </source>
</evidence>
<sequence length="744" mass="84940">MRIKLKIKHLTWMLAVFLIILPACMIFLLPQAELWIAKQKIENGEPDANVKLLEVLDKKITKQQRYDAVQTYMVDPADSSLYDINISPSGSGYTSTDGMYSKFSWDEKLPYLQDYIENGPLHSEYPYAVKNLAFYYQQHGEPGISEEIYAQGLKRLEQNGDPFLLQELQLFSLEASVQLHDSLGAENLLKELKEYADPSNMDLQIQIAKAEVEMQIQQGQIELAASVVGQILTDIEKSDGDITLTDSVLYEKLQALNNRLEYALLTDEPLKKVTGRVSYVDGTPIPGAGVFLRDTAFANYSIFSNEENHTETNENGEFTFDQVLPGNYEVTAGLSMEMVDGYMIPFEAGEILSIDGSKDEVYDITLEPVINLVQPVNETVIQEDHFDLEWEPVKDASYYLLEFTIEKEGASYSVKLDNRITSHKTTIELEDLYALSTNFILNEQDTKENFFEPASLLGFSNPEGTYSWGVSAYDSQGQLISSSGGYRLSEENINNIPMIRLQNRKLTNADELLLDGKLKEALQEYKANVKKDDSDLHSLHMITAMIGLESDGTWENRTELALPYYIMLAEQTENAAYVWEILDYYLYQRDWDNYNHWFQQYTNWTNNGLDGYAASSHASALLFQGKIEQARTFFQNAAADSDWNDANLENWFVLELLDRKSMEEVADLAMQYPSQYAASFYTDWSIILHNMNEESKNVDNYQEELQHVLSLYIAGDVPALNTWIESTDLEALKVFIQQLKEMNF</sequence>
<evidence type="ECO:0000313" key="2">
    <source>
        <dbReference type="EMBL" id="GEN85627.1"/>
    </source>
</evidence>
<dbReference type="Pfam" id="PF13620">
    <property type="entry name" value="CarboxypepD_reg"/>
    <property type="match status" value="1"/>
</dbReference>
<keyword evidence="1" id="KW-0812">Transmembrane</keyword>
<organism evidence="2 3">
    <name type="scientific">Oceanobacillus sojae</name>
    <dbReference type="NCBI Taxonomy" id="582851"/>
    <lineage>
        <taxon>Bacteria</taxon>
        <taxon>Bacillati</taxon>
        <taxon>Bacillota</taxon>
        <taxon>Bacilli</taxon>
        <taxon>Bacillales</taxon>
        <taxon>Bacillaceae</taxon>
        <taxon>Oceanobacillus</taxon>
    </lineage>
</organism>
<proteinExistence type="predicted"/>
<keyword evidence="1" id="KW-0472">Membrane</keyword>
<comment type="caution">
    <text evidence="2">The sequence shown here is derived from an EMBL/GenBank/DDBJ whole genome shotgun (WGS) entry which is preliminary data.</text>
</comment>
<keyword evidence="1" id="KW-1133">Transmembrane helix</keyword>